<evidence type="ECO:0000313" key="2">
    <source>
        <dbReference type="EMBL" id="MDA1360480.1"/>
    </source>
</evidence>
<name>A0A9X3PBS5_9ACTN</name>
<sequence length="306" mass="33190">MSHCTTTPNPVPPLASDRPAQAAAIRSTLDAAAAAINTQHAQVLSAVIAMKEQNLHRSEFGFSALRDLLLSQFDFTFNTAGAIAAIARLSGKFRVLAEAATTGKARIDQVAFAVRQLDQTTAIRHFARTPFTTPVPSPFDPQTLCATPEAMVAQYCAHATFKDLRRHLDELWASIAEETELLDELGQQSMQRLDLTPQHNGMWALEGQLSDATGRLLEKYLKTACPPPRQDETDTDGILPPQANRHAEALHQLLAGYGSSPQASTRHGHTATLNLVADIETLQGHDTGRTPLLEGEPISPARARLL</sequence>
<organism evidence="2 3">
    <name type="scientific">Glycomyces luteolus</name>
    <dbReference type="NCBI Taxonomy" id="2670330"/>
    <lineage>
        <taxon>Bacteria</taxon>
        <taxon>Bacillati</taxon>
        <taxon>Actinomycetota</taxon>
        <taxon>Actinomycetes</taxon>
        <taxon>Glycomycetales</taxon>
        <taxon>Glycomycetaceae</taxon>
        <taxon>Glycomyces</taxon>
    </lineage>
</organism>
<reference evidence="2" key="1">
    <citation type="submission" date="2022-12" db="EMBL/GenBank/DDBJ databases">
        <title>Gycomyces niveus sp.nov.,a novel actinomycete isolated from soil in Shouguan.</title>
        <authorList>
            <person name="Yang X."/>
        </authorList>
    </citation>
    <scope>NUCLEOTIDE SEQUENCE</scope>
    <source>
        <strain evidence="2">NEAU-A15</strain>
    </source>
</reference>
<dbReference type="RefSeq" id="WP_270110424.1">
    <property type="nucleotide sequence ID" value="NZ_JAPZVP010000009.1"/>
</dbReference>
<dbReference type="AlphaFoldDB" id="A0A9X3PBS5"/>
<proteinExistence type="predicted"/>
<gene>
    <name evidence="2" type="ORF">O1R50_12655</name>
</gene>
<dbReference type="Proteomes" id="UP001146067">
    <property type="component" value="Unassembled WGS sequence"/>
</dbReference>
<accession>A0A9X3PBS5</accession>
<keyword evidence="3" id="KW-1185">Reference proteome</keyword>
<evidence type="ECO:0000313" key="3">
    <source>
        <dbReference type="Proteomes" id="UP001146067"/>
    </source>
</evidence>
<dbReference type="EMBL" id="JAPZVP010000009">
    <property type="protein sequence ID" value="MDA1360480.1"/>
    <property type="molecule type" value="Genomic_DNA"/>
</dbReference>
<evidence type="ECO:0000256" key="1">
    <source>
        <dbReference type="SAM" id="MobiDB-lite"/>
    </source>
</evidence>
<feature type="region of interest" description="Disordered" evidence="1">
    <location>
        <begin position="286"/>
        <end position="306"/>
    </location>
</feature>
<evidence type="ECO:0008006" key="4">
    <source>
        <dbReference type="Google" id="ProtNLM"/>
    </source>
</evidence>
<protein>
    <recommendedName>
        <fullName evidence="4">DUF222 domain-containing protein</fullName>
    </recommendedName>
</protein>
<comment type="caution">
    <text evidence="2">The sequence shown here is derived from an EMBL/GenBank/DDBJ whole genome shotgun (WGS) entry which is preliminary data.</text>
</comment>
<feature type="non-terminal residue" evidence="2">
    <location>
        <position position="306"/>
    </location>
</feature>